<dbReference type="EMBL" id="JACIEF010000002">
    <property type="protein sequence ID" value="MBB4107724.1"/>
    <property type="molecule type" value="Genomic_DNA"/>
</dbReference>
<dbReference type="Proteomes" id="UP000532273">
    <property type="component" value="Unassembled WGS sequence"/>
</dbReference>
<name>A0A7W6P6A2_9SPHI</name>
<dbReference type="AlphaFoldDB" id="A0A7W6P6A2"/>
<keyword evidence="4" id="KW-1185">Reference proteome</keyword>
<reference evidence="2 3" key="3">
    <citation type="submission" date="2020-08" db="EMBL/GenBank/DDBJ databases">
        <title>Genomic Encyclopedia of Type Strains, Phase IV (KMG-IV): sequencing the most valuable type-strain genomes for metagenomic binning, comparative biology and taxonomic classification.</title>
        <authorList>
            <person name="Goeker M."/>
        </authorList>
    </citation>
    <scope>NUCLEOTIDE SEQUENCE [LARGE SCALE GENOMIC DNA]</scope>
    <source>
        <strain evidence="2 3">DSM 100774</strain>
    </source>
</reference>
<dbReference type="Proteomes" id="UP000642938">
    <property type="component" value="Unassembled WGS sequence"/>
</dbReference>
<sequence length="66" mass="7521">MKELLLNDEQALNRINNEAIVSRYRCGIITGKSGKDFDEAAKIAYPNIDFSKQRASFKKIMSKARI</sequence>
<gene>
    <name evidence="1" type="ORF">GCM10007422_09300</name>
    <name evidence="2" type="ORF">GGQ60_001705</name>
</gene>
<reference evidence="1" key="4">
    <citation type="submission" date="2024-05" db="EMBL/GenBank/DDBJ databases">
        <authorList>
            <person name="Sun Q."/>
            <person name="Zhou Y."/>
        </authorList>
    </citation>
    <scope>NUCLEOTIDE SEQUENCE</scope>
    <source>
        <strain evidence="1">CGMCC 1.15287</strain>
    </source>
</reference>
<evidence type="ECO:0000313" key="4">
    <source>
        <dbReference type="Proteomes" id="UP000642938"/>
    </source>
</evidence>
<comment type="caution">
    <text evidence="2">The sequence shown here is derived from an EMBL/GenBank/DDBJ whole genome shotgun (WGS) entry which is preliminary data.</text>
</comment>
<accession>A0A7W6P6A2</accession>
<evidence type="ECO:0000313" key="2">
    <source>
        <dbReference type="EMBL" id="MBB4107724.1"/>
    </source>
</evidence>
<protein>
    <submittedName>
        <fullName evidence="2">Uncharacterized protein</fullName>
    </submittedName>
</protein>
<proteinExistence type="predicted"/>
<dbReference type="EMBL" id="BMHZ01000001">
    <property type="protein sequence ID" value="GGG97479.1"/>
    <property type="molecule type" value="Genomic_DNA"/>
</dbReference>
<organism evidence="2 3">
    <name type="scientific">Pedobacter zeae</name>
    <dbReference type="NCBI Taxonomy" id="1737356"/>
    <lineage>
        <taxon>Bacteria</taxon>
        <taxon>Pseudomonadati</taxon>
        <taxon>Bacteroidota</taxon>
        <taxon>Sphingobacteriia</taxon>
        <taxon>Sphingobacteriales</taxon>
        <taxon>Sphingobacteriaceae</taxon>
        <taxon>Pedobacter</taxon>
    </lineage>
</organism>
<dbReference type="RefSeq" id="WP_183762190.1">
    <property type="nucleotide sequence ID" value="NZ_BMHZ01000001.1"/>
</dbReference>
<reference evidence="4" key="2">
    <citation type="journal article" date="2019" name="Int. J. Syst. Evol. Microbiol.">
        <title>The Global Catalogue of Microorganisms (GCM) 10K type strain sequencing project: providing services to taxonomists for standard genome sequencing and annotation.</title>
        <authorList>
            <consortium name="The Broad Institute Genomics Platform"/>
            <consortium name="The Broad Institute Genome Sequencing Center for Infectious Disease"/>
            <person name="Wu L."/>
            <person name="Ma J."/>
        </authorList>
    </citation>
    <scope>NUCLEOTIDE SEQUENCE [LARGE SCALE GENOMIC DNA]</scope>
    <source>
        <strain evidence="4">CGMCC 1.15287</strain>
    </source>
</reference>
<evidence type="ECO:0000313" key="1">
    <source>
        <dbReference type="EMBL" id="GGG97479.1"/>
    </source>
</evidence>
<reference evidence="1" key="1">
    <citation type="journal article" date="2014" name="Int. J. Syst. Evol. Microbiol.">
        <title>Complete genome of a new Firmicutes species belonging to the dominant human colonic microbiota ('Ruminococcus bicirculans') reveals two chromosomes and a selective capacity to utilize plant glucans.</title>
        <authorList>
            <consortium name="NISC Comparative Sequencing Program"/>
            <person name="Wegmann U."/>
            <person name="Louis P."/>
            <person name="Goesmann A."/>
            <person name="Henrissat B."/>
            <person name="Duncan S.H."/>
            <person name="Flint H.J."/>
        </authorList>
    </citation>
    <scope>NUCLEOTIDE SEQUENCE</scope>
    <source>
        <strain evidence="1">CGMCC 1.15287</strain>
    </source>
</reference>
<evidence type="ECO:0000313" key="3">
    <source>
        <dbReference type="Proteomes" id="UP000532273"/>
    </source>
</evidence>